<reference evidence="2 3" key="1">
    <citation type="submission" date="2020-08" db="EMBL/GenBank/DDBJ databases">
        <title>Genomic Encyclopedia of Type Strains, Phase IV (KMG-IV): sequencing the most valuable type-strain genomes for metagenomic binning, comparative biology and taxonomic classification.</title>
        <authorList>
            <person name="Goeker M."/>
        </authorList>
    </citation>
    <scope>NUCLEOTIDE SEQUENCE [LARGE SCALE GENOMIC DNA]</scope>
    <source>
        <strain evidence="2 3">DSM 103336</strain>
    </source>
</reference>
<keyword evidence="1" id="KW-1133">Transmembrane helix</keyword>
<evidence type="ECO:0000313" key="3">
    <source>
        <dbReference type="Proteomes" id="UP000546701"/>
    </source>
</evidence>
<sequence length="138" mass="15039">MERRGRIIRITWAACLVLAGLNHACILLQHGLFWDYNGAALASAAYWLSLTVIDPLVAALLFLRPTIGVPATAFVITANVVHNLAVTSAYVPDGALFRFVLASPQLLAQIGFMLFVMATWATAWRDVRTGQRTAREGA</sequence>
<dbReference type="EMBL" id="JACIJR010000004">
    <property type="protein sequence ID" value="MBB5729484.1"/>
    <property type="molecule type" value="Genomic_DNA"/>
</dbReference>
<comment type="caution">
    <text evidence="2">The sequence shown here is derived from an EMBL/GenBank/DDBJ whole genome shotgun (WGS) entry which is preliminary data.</text>
</comment>
<organism evidence="2 3">
    <name type="scientific">Sphingomonas prati</name>
    <dbReference type="NCBI Taxonomy" id="1843237"/>
    <lineage>
        <taxon>Bacteria</taxon>
        <taxon>Pseudomonadati</taxon>
        <taxon>Pseudomonadota</taxon>
        <taxon>Alphaproteobacteria</taxon>
        <taxon>Sphingomonadales</taxon>
        <taxon>Sphingomonadaceae</taxon>
        <taxon>Sphingomonas</taxon>
    </lineage>
</organism>
<protein>
    <submittedName>
        <fullName evidence="2">Uncharacterized protein</fullName>
    </submittedName>
</protein>
<dbReference type="OrthoDB" id="881941at2"/>
<evidence type="ECO:0000256" key="1">
    <source>
        <dbReference type="SAM" id="Phobius"/>
    </source>
</evidence>
<evidence type="ECO:0000313" key="2">
    <source>
        <dbReference type="EMBL" id="MBB5729484.1"/>
    </source>
</evidence>
<feature type="transmembrane region" description="Helical" evidence="1">
    <location>
        <begin position="106"/>
        <end position="124"/>
    </location>
</feature>
<dbReference type="Proteomes" id="UP000546701">
    <property type="component" value="Unassembled WGS sequence"/>
</dbReference>
<keyword evidence="1" id="KW-0812">Transmembrane</keyword>
<dbReference type="AlphaFoldDB" id="A0A7W9F351"/>
<feature type="transmembrane region" description="Helical" evidence="1">
    <location>
        <begin position="70"/>
        <end position="91"/>
    </location>
</feature>
<keyword evidence="1" id="KW-0472">Membrane</keyword>
<accession>A0A7W9F351</accession>
<gene>
    <name evidence="2" type="ORF">FHS99_001969</name>
</gene>
<name>A0A7W9F351_9SPHN</name>
<proteinExistence type="predicted"/>
<dbReference type="RefSeq" id="WP_157175621.1">
    <property type="nucleotide sequence ID" value="NZ_BMJP01000001.1"/>
</dbReference>
<keyword evidence="3" id="KW-1185">Reference proteome</keyword>
<feature type="transmembrane region" description="Helical" evidence="1">
    <location>
        <begin position="44"/>
        <end position="63"/>
    </location>
</feature>
<feature type="transmembrane region" description="Helical" evidence="1">
    <location>
        <begin position="12"/>
        <end position="32"/>
    </location>
</feature>